<dbReference type="GO" id="GO:0005829">
    <property type="term" value="C:cytosol"/>
    <property type="evidence" value="ECO:0007669"/>
    <property type="project" value="TreeGrafter"/>
</dbReference>
<sequence length="291" mass="31024">MRRPEPVEGSKPGEPGWVPSLVALDIDGTLLIPDLERGMAAEVMTQPVLDAVLDTARAGARVVLASGRAPLSMAGIADRIGLTDLVRELTGEPLHIVASNGSVVVRHAPLEMVHEITFDASEAVRTVLEHVPGAAVAVEEHGVGYRVNRLFPPGELDGEMIICDIEEMIAGPVSRVIIRDPDSTSEDFVHLAKQLGLHGTNYFIGWTAWLDLAPEGVSKASGLEWVCAELDVEATDVLAIGDGRNDIEMLTWAGRGVAMGQGPQVVRDAADHVTGPVTEDGAATELRRWFG</sequence>
<dbReference type="Proteomes" id="UP000277094">
    <property type="component" value="Unassembled WGS sequence"/>
</dbReference>
<dbReference type="Pfam" id="PF08282">
    <property type="entry name" value="Hydrolase_3"/>
    <property type="match status" value="1"/>
</dbReference>
<reference evidence="1 2" key="1">
    <citation type="submission" date="2018-11" db="EMBL/GenBank/DDBJ databases">
        <authorList>
            <person name="Li F."/>
        </authorList>
    </citation>
    <scope>NUCLEOTIDE SEQUENCE [LARGE SCALE GENOMIC DNA]</scope>
    <source>
        <strain evidence="1 2">KIS18-7</strain>
    </source>
</reference>
<dbReference type="Gene3D" id="3.30.1240.10">
    <property type="match status" value="1"/>
</dbReference>
<accession>A0A3N0E0M9</accession>
<proteinExistence type="predicted"/>
<dbReference type="SUPFAM" id="SSF56784">
    <property type="entry name" value="HAD-like"/>
    <property type="match status" value="1"/>
</dbReference>
<dbReference type="AlphaFoldDB" id="A0A3N0E0M9"/>
<dbReference type="GO" id="GO:0000287">
    <property type="term" value="F:magnesium ion binding"/>
    <property type="evidence" value="ECO:0007669"/>
    <property type="project" value="TreeGrafter"/>
</dbReference>
<name>A0A3N0E0M9_9ACTN</name>
<dbReference type="PANTHER" id="PTHR10000:SF8">
    <property type="entry name" value="HAD SUPERFAMILY HYDROLASE-LIKE, TYPE 3"/>
    <property type="match status" value="1"/>
</dbReference>
<comment type="caution">
    <text evidence="1">The sequence shown here is derived from an EMBL/GenBank/DDBJ whole genome shotgun (WGS) entry which is preliminary data.</text>
</comment>
<protein>
    <submittedName>
        <fullName evidence="1">HAD family phosphatase</fullName>
    </submittedName>
</protein>
<dbReference type="Gene3D" id="3.40.50.1000">
    <property type="entry name" value="HAD superfamily/HAD-like"/>
    <property type="match status" value="1"/>
</dbReference>
<evidence type="ECO:0000313" key="1">
    <source>
        <dbReference type="EMBL" id="RNL81407.1"/>
    </source>
</evidence>
<dbReference type="EMBL" id="RJSG01000001">
    <property type="protein sequence ID" value="RNL81407.1"/>
    <property type="molecule type" value="Genomic_DNA"/>
</dbReference>
<keyword evidence="2" id="KW-1185">Reference proteome</keyword>
<organism evidence="1 2">
    <name type="scientific">Nocardioides marmorisolisilvae</name>
    <dbReference type="NCBI Taxonomy" id="1542737"/>
    <lineage>
        <taxon>Bacteria</taxon>
        <taxon>Bacillati</taxon>
        <taxon>Actinomycetota</taxon>
        <taxon>Actinomycetes</taxon>
        <taxon>Propionibacteriales</taxon>
        <taxon>Nocardioidaceae</taxon>
        <taxon>Nocardioides</taxon>
    </lineage>
</organism>
<dbReference type="PROSITE" id="PS01229">
    <property type="entry name" value="COF_2"/>
    <property type="match status" value="1"/>
</dbReference>
<evidence type="ECO:0000313" key="2">
    <source>
        <dbReference type="Proteomes" id="UP000277094"/>
    </source>
</evidence>
<dbReference type="InterPro" id="IPR023214">
    <property type="entry name" value="HAD_sf"/>
</dbReference>
<dbReference type="GO" id="GO:0016791">
    <property type="term" value="F:phosphatase activity"/>
    <property type="evidence" value="ECO:0007669"/>
    <property type="project" value="TreeGrafter"/>
</dbReference>
<gene>
    <name evidence="1" type="ORF">EFL95_03485</name>
</gene>
<dbReference type="OrthoDB" id="3180855at2"/>
<dbReference type="RefSeq" id="WP_123232611.1">
    <property type="nucleotide sequence ID" value="NZ_RJSG01000001.1"/>
</dbReference>
<dbReference type="PANTHER" id="PTHR10000">
    <property type="entry name" value="PHOSPHOSERINE PHOSPHATASE"/>
    <property type="match status" value="1"/>
</dbReference>
<dbReference type="InterPro" id="IPR036412">
    <property type="entry name" value="HAD-like_sf"/>
</dbReference>